<sequence length="203" mass="24588">MQYKKEGHQSLQYQYQQQKQQKKKQQLKLYKSDFNTNSNKGKFEVDNDARTIKFKTIGYDTCIYSENLQREKEYHLRFKVDTKNNLQNIHLAFSITSGDKKNSKSLLKDHYVCLFNRNYDSCAEGGEFQVKGLQYYLFFKDKKTVMNVVFNIEKQMMEIYDDDRICYQKLTFDKDRKFDEWILGIYYYQWSGCYSEVDIQFID</sequence>
<accession>A0A0V0R253</accession>
<protein>
    <submittedName>
        <fullName evidence="1">Uncharacterized protein</fullName>
    </submittedName>
</protein>
<comment type="caution">
    <text evidence="1">The sequence shown here is derived from an EMBL/GenBank/DDBJ whole genome shotgun (WGS) entry which is preliminary data.</text>
</comment>
<proteinExistence type="predicted"/>
<evidence type="ECO:0000313" key="1">
    <source>
        <dbReference type="EMBL" id="KRX08595.1"/>
    </source>
</evidence>
<organism evidence="1 2">
    <name type="scientific">Pseudocohnilembus persalinus</name>
    <name type="common">Ciliate</name>
    <dbReference type="NCBI Taxonomy" id="266149"/>
    <lineage>
        <taxon>Eukaryota</taxon>
        <taxon>Sar</taxon>
        <taxon>Alveolata</taxon>
        <taxon>Ciliophora</taxon>
        <taxon>Intramacronucleata</taxon>
        <taxon>Oligohymenophorea</taxon>
        <taxon>Scuticociliatia</taxon>
        <taxon>Philasterida</taxon>
        <taxon>Pseudocohnilembidae</taxon>
        <taxon>Pseudocohnilembus</taxon>
    </lineage>
</organism>
<evidence type="ECO:0000313" key="2">
    <source>
        <dbReference type="Proteomes" id="UP000054937"/>
    </source>
</evidence>
<dbReference type="InParanoid" id="A0A0V0R253"/>
<name>A0A0V0R253_PSEPJ</name>
<dbReference type="Proteomes" id="UP000054937">
    <property type="component" value="Unassembled WGS sequence"/>
</dbReference>
<reference evidence="1 2" key="1">
    <citation type="journal article" date="2015" name="Sci. Rep.">
        <title>Genome of the facultative scuticociliatosis pathogen Pseudocohnilembus persalinus provides insight into its virulence through horizontal gene transfer.</title>
        <authorList>
            <person name="Xiong J."/>
            <person name="Wang G."/>
            <person name="Cheng J."/>
            <person name="Tian M."/>
            <person name="Pan X."/>
            <person name="Warren A."/>
            <person name="Jiang C."/>
            <person name="Yuan D."/>
            <person name="Miao W."/>
        </authorList>
    </citation>
    <scope>NUCLEOTIDE SEQUENCE [LARGE SCALE GENOMIC DNA]</scope>
    <source>
        <strain evidence="1">36N120E</strain>
    </source>
</reference>
<dbReference type="EMBL" id="LDAU01000061">
    <property type="protein sequence ID" value="KRX08595.1"/>
    <property type="molecule type" value="Genomic_DNA"/>
</dbReference>
<dbReference type="AlphaFoldDB" id="A0A0V0R253"/>
<gene>
    <name evidence="1" type="ORF">PPERSA_01848</name>
</gene>
<keyword evidence="2" id="KW-1185">Reference proteome</keyword>